<evidence type="ECO:0008006" key="3">
    <source>
        <dbReference type="Google" id="ProtNLM"/>
    </source>
</evidence>
<organism evidence="1 2">
    <name type="scientific">Bacillus infantis</name>
    <dbReference type="NCBI Taxonomy" id="324767"/>
    <lineage>
        <taxon>Bacteria</taxon>
        <taxon>Bacillati</taxon>
        <taxon>Bacillota</taxon>
        <taxon>Bacilli</taxon>
        <taxon>Bacillales</taxon>
        <taxon>Bacillaceae</taxon>
        <taxon>Bacillus</taxon>
    </lineage>
</organism>
<sequence length="309" mass="35481">MKRKKRLTVYLVILLVLLLLFGAMSYMKPYDVPDLTNISVKDIEINFDKEKAFVQKSKEGTEQKPQDTNHDDLLQLSRTNATNLYSILSELSSIDQIKYLKEAIAHSPDNHVLLNRLRIDMLKNEQTEEYITFIKGLEESNVVKLHMALAYVDLLQDVDLGTAALGQRSSQSILILTEILEDNPNNLLARYARGVNNLYWPSGLQRTEKAIQDLAFCVAVAEKFPDENFPLFESFYITYGDALMKEGKIKEGRAVWKKGLKQFSNSKELEIRNSSSEQKAMKIVEESRGIDIFQRPDELITDLQVLWEK</sequence>
<name>A0A5D4SCB3_9BACI</name>
<dbReference type="EMBL" id="VTES01000006">
    <property type="protein sequence ID" value="TYS60619.1"/>
    <property type="molecule type" value="Genomic_DNA"/>
</dbReference>
<accession>A0A5D4SCB3</accession>
<protein>
    <recommendedName>
        <fullName evidence="3">Tetratricopeptide repeat protein</fullName>
    </recommendedName>
</protein>
<comment type="caution">
    <text evidence="1">The sequence shown here is derived from an EMBL/GenBank/DDBJ whole genome shotgun (WGS) entry which is preliminary data.</text>
</comment>
<dbReference type="SUPFAM" id="SSF48452">
    <property type="entry name" value="TPR-like"/>
    <property type="match status" value="1"/>
</dbReference>
<proteinExistence type="predicted"/>
<evidence type="ECO:0000313" key="2">
    <source>
        <dbReference type="Proteomes" id="UP000323732"/>
    </source>
</evidence>
<dbReference type="RefSeq" id="WP_148950766.1">
    <property type="nucleotide sequence ID" value="NZ_VTES01000006.1"/>
</dbReference>
<gene>
    <name evidence="1" type="ORF">FZD47_20645</name>
</gene>
<dbReference type="AlphaFoldDB" id="A0A5D4SCB3"/>
<dbReference type="Gene3D" id="1.25.40.10">
    <property type="entry name" value="Tetratricopeptide repeat domain"/>
    <property type="match status" value="1"/>
</dbReference>
<dbReference type="InterPro" id="IPR011990">
    <property type="entry name" value="TPR-like_helical_dom_sf"/>
</dbReference>
<evidence type="ECO:0000313" key="1">
    <source>
        <dbReference type="EMBL" id="TYS60619.1"/>
    </source>
</evidence>
<reference evidence="1 2" key="1">
    <citation type="submission" date="2019-08" db="EMBL/GenBank/DDBJ databases">
        <title>Bacillus genomes from the desert of Cuatro Cienegas, Coahuila.</title>
        <authorList>
            <person name="Olmedo-Alvarez G."/>
        </authorList>
    </citation>
    <scope>NUCLEOTIDE SEQUENCE [LARGE SCALE GENOMIC DNA]</scope>
    <source>
        <strain evidence="1 2">CH37_1T</strain>
    </source>
</reference>
<dbReference type="Proteomes" id="UP000323732">
    <property type="component" value="Unassembled WGS sequence"/>
</dbReference>